<evidence type="ECO:0000256" key="2">
    <source>
        <dbReference type="ARBA" id="ARBA00022840"/>
    </source>
</evidence>
<evidence type="ECO:0000259" key="5">
    <source>
        <dbReference type="PROSITE" id="PS51194"/>
    </source>
</evidence>
<accession>B9DJL9</accession>
<dbReference type="SMART" id="SM00487">
    <property type="entry name" value="DEXDc"/>
    <property type="match status" value="1"/>
</dbReference>
<name>B9DJL9_STACT</name>
<dbReference type="Pfam" id="PF04851">
    <property type="entry name" value="ResIII"/>
    <property type="match status" value="1"/>
</dbReference>
<keyword evidence="1" id="KW-0547">Nucleotide-binding</keyword>
<evidence type="ECO:0000259" key="4">
    <source>
        <dbReference type="PROSITE" id="PS51192"/>
    </source>
</evidence>
<dbReference type="InterPro" id="IPR027417">
    <property type="entry name" value="P-loop_NTPase"/>
</dbReference>
<sequence>MSYECFDLLFCIQNSHKGMIEIKYYGRLIRNKEDLSDEEIKTIQKGVIKNEKGRWHCIQCESTVSEDYYTYYSEPLQKEITYCRQCLQLGRMDTHSDVCITKTKHVSSQATYQLDFELSAQQTYASENIIRAIKAKENLLLYAVTGAGKTEMMFAGIQYARQQGYNVAIVSPRVDVVVEISIRIAEAFASEDIDVLYQGQSQKYNGHFVVATIHQLYRFKQHFDVIFIDEVDAFPLSMDPLLQHTLECASSITSSHIYMTATPSRKLRSQFKNENIITLPARYHRQPLPVPHYKYLKFKPDKLQISLLQILKKQISSNRYTLVFFNHIEAMKQAFEVYRKHIPDLIYVHSEDALRFDKVTALREGCHPIVFTTTILERGFTMSHLDVIVLNSQDFKTAALVQIAGRTGRKIQDTKGLVLYLHNGVSLSMMHAKYQFKQMNRIGIEKGWLDA</sequence>
<gene>
    <name evidence="6" type="ordered locus">Sca_0398</name>
</gene>
<organism evidence="6 7">
    <name type="scientific">Staphylococcus carnosus (strain TM300)</name>
    <dbReference type="NCBI Taxonomy" id="396513"/>
    <lineage>
        <taxon>Bacteria</taxon>
        <taxon>Bacillati</taxon>
        <taxon>Bacillota</taxon>
        <taxon>Bacilli</taxon>
        <taxon>Bacillales</taxon>
        <taxon>Staphylococcaceae</taxon>
        <taxon>Staphylococcus</taxon>
    </lineage>
</organism>
<dbReference type="Proteomes" id="UP000000444">
    <property type="component" value="Chromosome"/>
</dbReference>
<keyword evidence="6" id="KW-0347">Helicase</keyword>
<dbReference type="PROSITE" id="PS51194">
    <property type="entry name" value="HELICASE_CTER"/>
    <property type="match status" value="1"/>
</dbReference>
<dbReference type="HOGENOM" id="CLU_024742_0_0_9"/>
<dbReference type="Gene3D" id="3.40.50.300">
    <property type="entry name" value="P-loop containing nucleotide triphosphate hydrolases"/>
    <property type="match status" value="2"/>
</dbReference>
<dbReference type="SMART" id="SM00490">
    <property type="entry name" value="HELICc"/>
    <property type="match status" value="1"/>
</dbReference>
<dbReference type="KEGG" id="sca:SCA_0398"/>
<dbReference type="GO" id="GO:0005524">
    <property type="term" value="F:ATP binding"/>
    <property type="evidence" value="ECO:0007669"/>
    <property type="project" value="UniProtKB-KW"/>
</dbReference>
<keyword evidence="7" id="KW-1185">Reference proteome</keyword>
<evidence type="ECO:0000256" key="1">
    <source>
        <dbReference type="ARBA" id="ARBA00022741"/>
    </source>
</evidence>
<evidence type="ECO:0000313" key="7">
    <source>
        <dbReference type="Proteomes" id="UP000000444"/>
    </source>
</evidence>
<dbReference type="SUPFAM" id="SSF52540">
    <property type="entry name" value="P-loop containing nucleoside triphosphate hydrolases"/>
    <property type="match status" value="1"/>
</dbReference>
<feature type="domain" description="Helicase C-terminal" evidence="5">
    <location>
        <begin position="306"/>
        <end position="451"/>
    </location>
</feature>
<dbReference type="InterPro" id="IPR006935">
    <property type="entry name" value="Helicase/UvrB_N"/>
</dbReference>
<dbReference type="GO" id="GO:0043138">
    <property type="term" value="F:3'-5' DNA helicase activity"/>
    <property type="evidence" value="ECO:0007669"/>
    <property type="project" value="TreeGrafter"/>
</dbReference>
<dbReference type="InterPro" id="IPR001650">
    <property type="entry name" value="Helicase_C-like"/>
</dbReference>
<dbReference type="InterPro" id="IPR014001">
    <property type="entry name" value="Helicase_ATP-bd"/>
</dbReference>
<dbReference type="eggNOG" id="COG4098">
    <property type="taxonomic scope" value="Bacteria"/>
</dbReference>
<protein>
    <submittedName>
        <fullName evidence="6">ATP-dependent helicase</fullName>
    </submittedName>
</protein>
<keyword evidence="6" id="KW-0378">Hydrolase</keyword>
<keyword evidence="2" id="KW-0067">ATP-binding</keyword>
<dbReference type="PANTHER" id="PTHR30580:SF1">
    <property type="entry name" value="COMF OPERON PROTEIN 1"/>
    <property type="match status" value="1"/>
</dbReference>
<dbReference type="GO" id="GO:0006310">
    <property type="term" value="P:DNA recombination"/>
    <property type="evidence" value="ECO:0007669"/>
    <property type="project" value="TreeGrafter"/>
</dbReference>
<evidence type="ECO:0000313" key="6">
    <source>
        <dbReference type="EMBL" id="CAL27312.1"/>
    </source>
</evidence>
<evidence type="ECO:0000256" key="3">
    <source>
        <dbReference type="ARBA" id="ARBA00023125"/>
    </source>
</evidence>
<dbReference type="PANTHER" id="PTHR30580">
    <property type="entry name" value="PRIMOSOMAL PROTEIN N"/>
    <property type="match status" value="1"/>
</dbReference>
<dbReference type="GO" id="GO:0006302">
    <property type="term" value="P:double-strand break repair"/>
    <property type="evidence" value="ECO:0007669"/>
    <property type="project" value="TreeGrafter"/>
</dbReference>
<proteinExistence type="predicted"/>
<feature type="domain" description="Helicase ATP-binding" evidence="4">
    <location>
        <begin position="130"/>
        <end position="281"/>
    </location>
</feature>
<dbReference type="Pfam" id="PF00271">
    <property type="entry name" value="Helicase_C"/>
    <property type="match status" value="1"/>
</dbReference>
<dbReference type="GO" id="GO:0003677">
    <property type="term" value="F:DNA binding"/>
    <property type="evidence" value="ECO:0007669"/>
    <property type="project" value="UniProtKB-KW"/>
</dbReference>
<keyword evidence="3" id="KW-0238">DNA-binding</keyword>
<dbReference type="PROSITE" id="PS51192">
    <property type="entry name" value="HELICASE_ATP_BIND_1"/>
    <property type="match status" value="1"/>
</dbReference>
<dbReference type="EMBL" id="AM295250">
    <property type="protein sequence ID" value="CAL27312.1"/>
    <property type="molecule type" value="Genomic_DNA"/>
</dbReference>
<reference evidence="6 7" key="1">
    <citation type="journal article" date="2009" name="Appl. Environ. Microbiol.">
        <title>Genome analysis of the meat starter culture bacterium Staphylococcus carnosus TM300.</title>
        <authorList>
            <person name="Rosenstein R."/>
            <person name="Nerz C."/>
            <person name="Biswas L."/>
            <person name="Resch A."/>
            <person name="Raddatz G."/>
            <person name="Schuster S.C."/>
            <person name="Goetz F."/>
        </authorList>
    </citation>
    <scope>NUCLEOTIDE SEQUENCE [LARGE SCALE GENOMIC DNA]</scope>
    <source>
        <strain evidence="6 7">TM300</strain>
    </source>
</reference>
<dbReference type="GO" id="GO:0016787">
    <property type="term" value="F:hydrolase activity"/>
    <property type="evidence" value="ECO:0007669"/>
    <property type="project" value="InterPro"/>
</dbReference>
<dbReference type="GO" id="GO:0006270">
    <property type="term" value="P:DNA replication initiation"/>
    <property type="evidence" value="ECO:0007669"/>
    <property type="project" value="TreeGrafter"/>
</dbReference>
<dbReference type="AlphaFoldDB" id="B9DJL9"/>